<organism evidence="9 10">
    <name type="scientific">Golovinomyces cichoracearum</name>
    <dbReference type="NCBI Taxonomy" id="62708"/>
    <lineage>
        <taxon>Eukaryota</taxon>
        <taxon>Fungi</taxon>
        <taxon>Dikarya</taxon>
        <taxon>Ascomycota</taxon>
        <taxon>Pezizomycotina</taxon>
        <taxon>Leotiomycetes</taxon>
        <taxon>Erysiphales</taxon>
        <taxon>Erysiphaceae</taxon>
        <taxon>Golovinomyces</taxon>
    </lineage>
</organism>
<evidence type="ECO:0000259" key="8">
    <source>
        <dbReference type="SMART" id="SM00983"/>
    </source>
</evidence>
<dbReference type="EC" id="2.7.6.2" evidence="7"/>
<proteinExistence type="inferred from homology"/>
<gene>
    <name evidence="9" type="ORF">GcC1_178012</name>
</gene>
<name>A0A420HNP8_9PEZI</name>
<dbReference type="InterPro" id="IPR007371">
    <property type="entry name" value="TPK_catalytic"/>
</dbReference>
<dbReference type="InterPro" id="IPR016966">
    <property type="entry name" value="Thiamin_pyrophosphokinase_euk"/>
</dbReference>
<dbReference type="SMART" id="SM00983">
    <property type="entry name" value="TPK_B1_binding"/>
    <property type="match status" value="1"/>
</dbReference>
<keyword evidence="5 7" id="KW-0418">Kinase</keyword>
<dbReference type="InterPro" id="IPR036759">
    <property type="entry name" value="TPK_catalytic_sf"/>
</dbReference>
<evidence type="ECO:0000313" key="10">
    <source>
        <dbReference type="Proteomes" id="UP000285405"/>
    </source>
</evidence>
<evidence type="ECO:0000256" key="7">
    <source>
        <dbReference type="PIRNR" id="PIRNR031057"/>
    </source>
</evidence>
<dbReference type="GO" id="GO:0016301">
    <property type="term" value="F:kinase activity"/>
    <property type="evidence" value="ECO:0007669"/>
    <property type="project" value="UniProtKB-UniRule"/>
</dbReference>
<dbReference type="NCBIfam" id="TIGR01378">
    <property type="entry name" value="thi_PPkinase"/>
    <property type="match status" value="1"/>
</dbReference>
<dbReference type="GO" id="GO:0005524">
    <property type="term" value="F:ATP binding"/>
    <property type="evidence" value="ECO:0007669"/>
    <property type="project" value="UniProtKB-UniRule"/>
</dbReference>
<dbReference type="Pfam" id="PF04265">
    <property type="entry name" value="TPK_B1_binding"/>
    <property type="match status" value="1"/>
</dbReference>
<dbReference type="PIRSF" id="PIRSF031057">
    <property type="entry name" value="Thiamin_pyrophosphokinase"/>
    <property type="match status" value="1"/>
</dbReference>
<keyword evidence="6 7" id="KW-0067">ATP-binding</keyword>
<dbReference type="CDD" id="cd07995">
    <property type="entry name" value="TPK"/>
    <property type="match status" value="1"/>
</dbReference>
<dbReference type="SUPFAM" id="SSF63999">
    <property type="entry name" value="Thiamin pyrophosphokinase, catalytic domain"/>
    <property type="match status" value="1"/>
</dbReference>
<dbReference type="Proteomes" id="UP000285405">
    <property type="component" value="Unassembled WGS sequence"/>
</dbReference>
<dbReference type="InterPro" id="IPR006282">
    <property type="entry name" value="Thi_PPkinase"/>
</dbReference>
<dbReference type="GO" id="GO:0009229">
    <property type="term" value="P:thiamine diphosphate biosynthetic process"/>
    <property type="evidence" value="ECO:0007669"/>
    <property type="project" value="UniProtKB-UniRule"/>
</dbReference>
<dbReference type="PANTHER" id="PTHR13622">
    <property type="entry name" value="THIAMIN PYROPHOSPHOKINASE"/>
    <property type="match status" value="1"/>
</dbReference>
<dbReference type="GO" id="GO:0030975">
    <property type="term" value="F:thiamine binding"/>
    <property type="evidence" value="ECO:0007669"/>
    <property type="project" value="UniProtKB-UniRule"/>
</dbReference>
<dbReference type="SUPFAM" id="SSF63862">
    <property type="entry name" value="Thiamin pyrophosphokinase, substrate-binding domain"/>
    <property type="match status" value="1"/>
</dbReference>
<dbReference type="InterPro" id="IPR036371">
    <property type="entry name" value="TPK_B1-bd_sf"/>
</dbReference>
<comment type="caution">
    <text evidence="9">The sequence shown here is derived from an EMBL/GenBank/DDBJ whole genome shotgun (WGS) entry which is preliminary data.</text>
</comment>
<evidence type="ECO:0000256" key="4">
    <source>
        <dbReference type="ARBA" id="ARBA00022741"/>
    </source>
</evidence>
<dbReference type="Pfam" id="PF04263">
    <property type="entry name" value="TPK_catalytic"/>
    <property type="match status" value="1"/>
</dbReference>
<evidence type="ECO:0000256" key="2">
    <source>
        <dbReference type="ARBA" id="ARBA00006785"/>
    </source>
</evidence>
<comment type="catalytic activity">
    <reaction evidence="7">
        <text>thiamine + ATP = thiamine diphosphate + AMP + H(+)</text>
        <dbReference type="Rhea" id="RHEA:11576"/>
        <dbReference type="ChEBI" id="CHEBI:15378"/>
        <dbReference type="ChEBI" id="CHEBI:18385"/>
        <dbReference type="ChEBI" id="CHEBI:30616"/>
        <dbReference type="ChEBI" id="CHEBI:58937"/>
        <dbReference type="ChEBI" id="CHEBI:456215"/>
    </reaction>
</comment>
<evidence type="ECO:0000256" key="6">
    <source>
        <dbReference type="ARBA" id="ARBA00022840"/>
    </source>
</evidence>
<comment type="similarity">
    <text evidence="2 7">Belongs to the thiamine pyrophosphokinase family.</text>
</comment>
<dbReference type="UniPathway" id="UPA00060">
    <property type="reaction ID" value="UER00597"/>
</dbReference>
<evidence type="ECO:0000256" key="5">
    <source>
        <dbReference type="ARBA" id="ARBA00022777"/>
    </source>
</evidence>
<dbReference type="AlphaFoldDB" id="A0A420HNP8"/>
<comment type="pathway">
    <text evidence="1 7">Cofactor biosynthesis; thiamine diphosphate biosynthesis; thiamine diphosphate from thiamine: step 1/1.</text>
</comment>
<evidence type="ECO:0000256" key="3">
    <source>
        <dbReference type="ARBA" id="ARBA00022679"/>
    </source>
</evidence>
<dbReference type="PANTHER" id="PTHR13622:SF8">
    <property type="entry name" value="THIAMIN PYROPHOSPHOKINASE 1"/>
    <property type="match status" value="1"/>
</dbReference>
<dbReference type="Gene3D" id="3.40.50.10240">
    <property type="entry name" value="Thiamin pyrophosphokinase, catalytic domain"/>
    <property type="match status" value="1"/>
</dbReference>
<sequence>MNESLEITIWEPSALLFDKPKNDRYALVILNRALELPISLYIKLWANAVYKVAADGGANHLHNLNSSNLSTNLNLDLDVVIGDLDSILPNVRAHWEERKVSFIYDPDQNSTDLAKAVKYIRNCDKKEPIDIVILGDLSGRVDQAMSILHHLYALQAEIPYTSGRLYFLSNKAITFTLLSGRHSIRTCRSLSGEGLGKYVGIIPLREPSMISTSGLEWDVHDWKTEFGGQMSTSNHVISDLVSIQTTKDVLFTINLDLERQQ</sequence>
<dbReference type="GO" id="GO:0004788">
    <property type="term" value="F:thiamine diphosphokinase activity"/>
    <property type="evidence" value="ECO:0007669"/>
    <property type="project" value="UniProtKB-UniRule"/>
</dbReference>
<dbReference type="InterPro" id="IPR007373">
    <property type="entry name" value="Thiamin_PyroPKinase_B1-bd"/>
</dbReference>
<feature type="domain" description="Thiamin pyrophosphokinase thiamin-binding" evidence="8">
    <location>
        <begin position="180"/>
        <end position="250"/>
    </location>
</feature>
<reference evidence="9 10" key="1">
    <citation type="journal article" date="2018" name="BMC Genomics">
        <title>Comparative genome analyses reveal sequence features reflecting distinct modes of host-adaptation between dicot and monocot powdery mildew.</title>
        <authorList>
            <person name="Wu Y."/>
            <person name="Ma X."/>
            <person name="Pan Z."/>
            <person name="Kale S.D."/>
            <person name="Song Y."/>
            <person name="King H."/>
            <person name="Zhang Q."/>
            <person name="Presley C."/>
            <person name="Deng X."/>
            <person name="Wei C.I."/>
            <person name="Xiao S."/>
        </authorList>
    </citation>
    <scope>NUCLEOTIDE SEQUENCE [LARGE SCALE GENOMIC DNA]</scope>
    <source>
        <strain evidence="9">UCSC1</strain>
    </source>
</reference>
<protein>
    <recommendedName>
        <fullName evidence="7">Thiamine pyrophosphokinase</fullName>
        <ecNumber evidence="7">2.7.6.2</ecNumber>
    </recommendedName>
</protein>
<accession>A0A420HNP8</accession>
<keyword evidence="3 7" id="KW-0808">Transferase</keyword>
<keyword evidence="4 7" id="KW-0547">Nucleotide-binding</keyword>
<evidence type="ECO:0000256" key="1">
    <source>
        <dbReference type="ARBA" id="ARBA00005078"/>
    </source>
</evidence>
<dbReference type="EMBL" id="MCBR01017836">
    <property type="protein sequence ID" value="RKF59084.1"/>
    <property type="molecule type" value="Genomic_DNA"/>
</dbReference>
<dbReference type="OrthoDB" id="25149at2759"/>
<evidence type="ECO:0000313" key="9">
    <source>
        <dbReference type="EMBL" id="RKF59084.1"/>
    </source>
</evidence>
<dbReference type="GO" id="GO:0006772">
    <property type="term" value="P:thiamine metabolic process"/>
    <property type="evidence" value="ECO:0007669"/>
    <property type="project" value="InterPro"/>
</dbReference>